<keyword evidence="2" id="KW-1185">Reference proteome</keyword>
<dbReference type="Pfam" id="PF05369">
    <property type="entry name" value="MtmB"/>
    <property type="match status" value="1"/>
</dbReference>
<protein>
    <submittedName>
        <fullName evidence="1">Monomethylamine:corrinoid methyltransferase</fullName>
    </submittedName>
</protein>
<organism evidence="1 2">
    <name type="scientific">Oceanispirochaeta crateris</name>
    <dbReference type="NCBI Taxonomy" id="2518645"/>
    <lineage>
        <taxon>Bacteria</taxon>
        <taxon>Pseudomonadati</taxon>
        <taxon>Spirochaetota</taxon>
        <taxon>Spirochaetia</taxon>
        <taxon>Spirochaetales</taxon>
        <taxon>Spirochaetaceae</taxon>
        <taxon>Oceanispirochaeta</taxon>
    </lineage>
</organism>
<dbReference type="RefSeq" id="WP_149484662.1">
    <property type="nucleotide sequence ID" value="NZ_CP036150.1"/>
</dbReference>
<gene>
    <name evidence="1" type="ORF">EXM22_00710</name>
</gene>
<evidence type="ECO:0000313" key="1">
    <source>
        <dbReference type="EMBL" id="QEN06579.1"/>
    </source>
</evidence>
<accession>A0A5C1QHJ4</accession>
<reference evidence="1 2" key="1">
    <citation type="submission" date="2019-02" db="EMBL/GenBank/DDBJ databases">
        <title>Complete Genome Sequence and Methylome Analysis of free living Spirochaetas.</title>
        <authorList>
            <person name="Fomenkov A."/>
            <person name="Dubinina G."/>
            <person name="Leshcheva N."/>
            <person name="Mikheeva N."/>
            <person name="Grabovich M."/>
            <person name="Vincze T."/>
            <person name="Roberts R.J."/>
        </authorList>
    </citation>
    <scope>NUCLEOTIDE SEQUENCE [LARGE SCALE GENOMIC DNA]</scope>
    <source>
        <strain evidence="1 2">K2</strain>
    </source>
</reference>
<dbReference type="EMBL" id="CP036150">
    <property type="protein sequence ID" value="QEN06579.1"/>
    <property type="molecule type" value="Genomic_DNA"/>
</dbReference>
<evidence type="ECO:0000313" key="2">
    <source>
        <dbReference type="Proteomes" id="UP000324209"/>
    </source>
</evidence>
<dbReference type="AlphaFoldDB" id="A0A5C1QHJ4"/>
<dbReference type="GO" id="GO:0032259">
    <property type="term" value="P:methylation"/>
    <property type="evidence" value="ECO:0007669"/>
    <property type="project" value="UniProtKB-KW"/>
</dbReference>
<sequence>MIHNYLDISERARTGQTLSKEDWDFRIIEKVQALVEKYELAWDDQVITPDHPDLADRVFAAGKELILDIGVYALNKGRIIELSEQEILEGIHKMDRPLSMGEGKDACILLPRKILDTTPPTIWAGNPGVPTPERIFKASVKSWAQEPLVDLITCGSLVDVDGVNVVSGELSELIASRRELSYLRQVREEVGRPGLGMLAAESSVTEIGDLAATHPDLLRPCDSHLVAMFNELMIDQGNMLRAANSLFYGMANASLATVMVGGLAGDAPGAAVVQVASFLAANIVCLADYHLCHPIHIRYVATSARGCMWLQSIVCQAFARNAPAVIVCDIYPKSGALTKELLYEVTANTIAISLSGGHLEGVGSADGSKPHGTGLEVRLMAEVAHAVTRQNMSLLEGNRIIQLLLHKYEHIFETEGGNPGKSIEEAYDLLTVQPRPEWLSLYEMVKKDLIDMGIKL</sequence>
<dbReference type="KEGG" id="ock:EXM22_00710"/>
<name>A0A5C1QHJ4_9SPIO</name>
<dbReference type="Proteomes" id="UP000324209">
    <property type="component" value="Chromosome"/>
</dbReference>
<dbReference type="GO" id="GO:0008168">
    <property type="term" value="F:methyltransferase activity"/>
    <property type="evidence" value="ECO:0007669"/>
    <property type="project" value="UniProtKB-KW"/>
</dbReference>
<keyword evidence="1" id="KW-0808">Transferase</keyword>
<dbReference type="Gene3D" id="3.20.20.460">
    <property type="entry name" value="Monomethylamine methyltransferase MtmB"/>
    <property type="match status" value="1"/>
</dbReference>
<dbReference type="InterPro" id="IPR008031">
    <property type="entry name" value="MtmB_MeTrfase"/>
</dbReference>
<proteinExistence type="predicted"/>
<dbReference type="OrthoDB" id="5432188at2"/>
<dbReference type="SUPFAM" id="SSF75098">
    <property type="entry name" value="Monomethylamine methyltransferase MtmB"/>
    <property type="match status" value="1"/>
</dbReference>
<dbReference type="InterPro" id="IPR036655">
    <property type="entry name" value="MtmB_sf"/>
</dbReference>
<keyword evidence="1" id="KW-0489">Methyltransferase</keyword>